<evidence type="ECO:0000313" key="2">
    <source>
        <dbReference type="EMBL" id="GAX01599.1"/>
    </source>
</evidence>
<dbReference type="OrthoDB" id="2382185at2"/>
<keyword evidence="1" id="KW-0472">Membrane</keyword>
<dbReference type="EMBL" id="BCMG01000008">
    <property type="protein sequence ID" value="GAX01599.1"/>
    <property type="molecule type" value="Genomic_DNA"/>
</dbReference>
<comment type="caution">
    <text evidence="2">The sequence shown here is derived from an EMBL/GenBank/DDBJ whole genome shotgun (WGS) entry which is preliminary data.</text>
</comment>
<dbReference type="STRING" id="1302250.GCA_001313225_02431"/>
<dbReference type="Proteomes" id="UP000198402">
    <property type="component" value="Unassembled WGS sequence"/>
</dbReference>
<dbReference type="AlphaFoldDB" id="A0A1Z5IIT2"/>
<reference evidence="2 3" key="1">
    <citation type="submission" date="2015-11" db="EMBL/GenBank/DDBJ databases">
        <title>Draft genome sequences of new species of the genus Lactobacillus isolated from orchardgrass silage.</title>
        <authorList>
            <person name="Tohno M."/>
            <person name="Tanizawa Y."/>
            <person name="Arita M."/>
        </authorList>
    </citation>
    <scope>NUCLEOTIDE SEQUENCE [LARGE SCALE GENOMIC DNA]</scope>
    <source>
        <strain evidence="2 3">IWT126</strain>
    </source>
</reference>
<proteinExistence type="predicted"/>
<gene>
    <name evidence="2" type="ORF">IWT126_01641</name>
</gene>
<name>A0A1Z5IIT2_9LACO</name>
<keyword evidence="1" id="KW-1133">Transmembrane helix</keyword>
<keyword evidence="3" id="KW-1185">Reference proteome</keyword>
<dbReference type="Gene3D" id="3.10.450.310">
    <property type="match status" value="1"/>
</dbReference>
<sequence length="432" mass="49896">MKLRNLWLPTSLVIAILISLGLSGLMWTNPAHSNLSSRTKVTKNADNSNNTTFQDIYLPSQFISTSKSGKQEQLTDNRVNVATDLRDRMSHFTAQDAKNISHGNAKKYLNQLKRHDTVLLNYNSAISVNFFRKAFKNQLKSPNQKFNRMQLLLNDPNHLYLLNDQGYRIVRVTLKNNRAGKLRHVIADRMVKHPVSFRLLNNKVILNYPNSFKVRTYSYQLTQQTQDYYANRIMTTNANSNVQVKRHKNSTDYDDHGFRHMNIDNATDTVTFTDYNSQVKSSSFLQTMNHVYEQFIMVGMPLDNIRFYSYDPSTDTAVFRTYAGGLPVFDQSNFGAIQMRVLDQSSYRMRFSLDSLQVPIPPVQSSATVMSTKDLLQHLKSAGVRQNKIQDIELGYEWSRDKTLSKVVNLSPTWYVKIGNQWENYRKLIGQE</sequence>
<evidence type="ECO:0000313" key="3">
    <source>
        <dbReference type="Proteomes" id="UP000198402"/>
    </source>
</evidence>
<evidence type="ECO:0008006" key="4">
    <source>
        <dbReference type="Google" id="ProtNLM"/>
    </source>
</evidence>
<accession>A0A1Z5IIT2</accession>
<keyword evidence="1" id="KW-0812">Transmembrane</keyword>
<dbReference type="RefSeq" id="WP_089136873.1">
    <property type="nucleotide sequence ID" value="NZ_BCMG01000008.1"/>
</dbReference>
<organism evidence="2 3">
    <name type="scientific">Secundilactobacillus silagei JCM 19001</name>
    <dbReference type="NCBI Taxonomy" id="1302250"/>
    <lineage>
        <taxon>Bacteria</taxon>
        <taxon>Bacillati</taxon>
        <taxon>Bacillota</taxon>
        <taxon>Bacilli</taxon>
        <taxon>Lactobacillales</taxon>
        <taxon>Lactobacillaceae</taxon>
        <taxon>Secundilactobacillus</taxon>
    </lineage>
</organism>
<evidence type="ECO:0000256" key="1">
    <source>
        <dbReference type="SAM" id="Phobius"/>
    </source>
</evidence>
<protein>
    <recommendedName>
        <fullName evidence="4">Regulatory protein YycH domain-containing protein</fullName>
    </recommendedName>
</protein>
<feature type="transmembrane region" description="Helical" evidence="1">
    <location>
        <begin position="6"/>
        <end position="28"/>
    </location>
</feature>